<protein>
    <submittedName>
        <fullName evidence="1">Uncharacterized protein</fullName>
    </submittedName>
</protein>
<dbReference type="AlphaFoldDB" id="A0A4P7Y2I7"/>
<sequence length="204" mass="23288">MSWLAKIGWRRGGPGLVVAASLVWIALRLGAEDPEIALMLGEPWEDMRQRSSASIGPAVSGNYWGTVPKSDARLRFIDPQYGFMSPPARFFMIRYKDMRVADLSLSPQVEPLLLDDTLKVVLDLQEQWRKAGWEPIRVASNPPFADTPEWRARLRNVNRGGTSYWRASDKYQVMLVVGRFKDDRRPTEERYLMTLQLAAPWGPP</sequence>
<organism evidence="1 2">
    <name type="scientific">Pseudomonas veronii</name>
    <dbReference type="NCBI Taxonomy" id="76761"/>
    <lineage>
        <taxon>Bacteria</taxon>
        <taxon>Pseudomonadati</taxon>
        <taxon>Pseudomonadota</taxon>
        <taxon>Gammaproteobacteria</taxon>
        <taxon>Pseudomonadales</taxon>
        <taxon>Pseudomonadaceae</taxon>
        <taxon>Pseudomonas</taxon>
    </lineage>
</organism>
<evidence type="ECO:0000313" key="2">
    <source>
        <dbReference type="Proteomes" id="UP000298274"/>
    </source>
</evidence>
<accession>A0A4P7Y2I7</accession>
<dbReference type="Proteomes" id="UP000298274">
    <property type="component" value="Chromosome"/>
</dbReference>
<name>A0A4P7Y2I7_PSEVE</name>
<evidence type="ECO:0000313" key="1">
    <source>
        <dbReference type="EMBL" id="QCG64480.1"/>
    </source>
</evidence>
<dbReference type="EMBL" id="CP039631">
    <property type="protein sequence ID" value="QCG64480.1"/>
    <property type="molecule type" value="Genomic_DNA"/>
</dbReference>
<dbReference type="RefSeq" id="WP_046484942.1">
    <property type="nucleotide sequence ID" value="NZ_CP039631.3"/>
</dbReference>
<gene>
    <name evidence="1" type="ORF">E4167_01570</name>
</gene>
<proteinExistence type="predicted"/>
<reference evidence="2" key="1">
    <citation type="submission" date="2019-04" db="EMBL/GenBank/DDBJ databases">
        <title>Complete genome sequence of Pseudomonas veronii strain PVy, a versatile degrader capable of using multiple contaminants as sole carbon sources.</title>
        <authorList>
            <person name="Lopez-Echartea E."/>
            <person name="Ridl J."/>
            <person name="Pajer P."/>
            <person name="Strejcek M."/>
            <person name="Suman J."/>
            <person name="Uhlik O."/>
        </authorList>
    </citation>
    <scope>NUCLEOTIDE SEQUENCE [LARGE SCALE GENOMIC DNA]</scope>
    <source>
        <strain evidence="2">Pvy</strain>
    </source>
</reference>